<dbReference type="EMBL" id="LVHI01000015">
    <property type="protein sequence ID" value="OAK53777.1"/>
    <property type="molecule type" value="Genomic_DNA"/>
</dbReference>
<sequence>MSENNDGIESGRTVGDRVQMKRAGVEQEAGTIVEDFAESLCSGDALGRTWARPKRWAIALDSGTLVFADDSELA</sequence>
<protein>
    <submittedName>
        <fullName evidence="2">Uncharacterized protein</fullName>
    </submittedName>
</protein>
<organism evidence="2 3">
    <name type="scientific">Rhodococcoides kyotonense</name>
    <dbReference type="NCBI Taxonomy" id="398843"/>
    <lineage>
        <taxon>Bacteria</taxon>
        <taxon>Bacillati</taxon>
        <taxon>Actinomycetota</taxon>
        <taxon>Actinomycetes</taxon>
        <taxon>Mycobacteriales</taxon>
        <taxon>Nocardiaceae</taxon>
        <taxon>Rhodococcoides</taxon>
    </lineage>
</organism>
<dbReference type="RefSeq" id="WP_068426710.1">
    <property type="nucleotide sequence ID" value="NZ_LVHI01000015.1"/>
</dbReference>
<dbReference type="Proteomes" id="UP000077519">
    <property type="component" value="Unassembled WGS sequence"/>
</dbReference>
<reference evidence="2 3" key="1">
    <citation type="submission" date="2016-03" db="EMBL/GenBank/DDBJ databases">
        <title>Genome sequence of Rhodococcus kyotonensis KB10.</title>
        <authorList>
            <person name="Jeong H."/>
            <person name="Hong C.E."/>
            <person name="Jo S.H."/>
            <person name="Park J.M."/>
        </authorList>
    </citation>
    <scope>NUCLEOTIDE SEQUENCE [LARGE SCALE GENOMIC DNA]</scope>
    <source>
        <strain evidence="2 3">KB10</strain>
    </source>
</reference>
<evidence type="ECO:0000313" key="3">
    <source>
        <dbReference type="Proteomes" id="UP000077519"/>
    </source>
</evidence>
<comment type="caution">
    <text evidence="2">The sequence shown here is derived from an EMBL/GenBank/DDBJ whole genome shotgun (WGS) entry which is preliminary data.</text>
</comment>
<dbReference type="AlphaFoldDB" id="A0A177YE35"/>
<evidence type="ECO:0000313" key="2">
    <source>
        <dbReference type="EMBL" id="OAK53777.1"/>
    </source>
</evidence>
<gene>
    <name evidence="2" type="ORF">A3K89_21875</name>
</gene>
<name>A0A177YE35_9NOCA</name>
<feature type="region of interest" description="Disordered" evidence="1">
    <location>
        <begin position="1"/>
        <end position="21"/>
    </location>
</feature>
<keyword evidence="3" id="KW-1185">Reference proteome</keyword>
<accession>A0A177YE35</accession>
<proteinExistence type="predicted"/>
<evidence type="ECO:0000256" key="1">
    <source>
        <dbReference type="SAM" id="MobiDB-lite"/>
    </source>
</evidence>